<proteinExistence type="predicted"/>
<sequence length="55" mass="6058">MITKTDIRTLSRLNIKNNKLSKKTKLKVLIILIVALIVSTVTNIGCATLFGTKES</sequence>
<organism evidence="2">
    <name type="scientific">marine sediment metagenome</name>
    <dbReference type="NCBI Taxonomy" id="412755"/>
    <lineage>
        <taxon>unclassified sequences</taxon>
        <taxon>metagenomes</taxon>
        <taxon>ecological metagenomes</taxon>
    </lineage>
</organism>
<accession>X0YNJ9</accession>
<keyword evidence="1" id="KW-0472">Membrane</keyword>
<gene>
    <name evidence="2" type="ORF">S01H4_03489</name>
</gene>
<dbReference type="AlphaFoldDB" id="X0YNJ9"/>
<evidence type="ECO:0000313" key="2">
    <source>
        <dbReference type="EMBL" id="GAG57740.1"/>
    </source>
</evidence>
<keyword evidence="1" id="KW-0812">Transmembrane</keyword>
<keyword evidence="1" id="KW-1133">Transmembrane helix</keyword>
<feature type="non-terminal residue" evidence="2">
    <location>
        <position position="55"/>
    </location>
</feature>
<dbReference type="EMBL" id="BART01000862">
    <property type="protein sequence ID" value="GAG57740.1"/>
    <property type="molecule type" value="Genomic_DNA"/>
</dbReference>
<name>X0YNJ9_9ZZZZ</name>
<feature type="transmembrane region" description="Helical" evidence="1">
    <location>
        <begin position="28"/>
        <end position="50"/>
    </location>
</feature>
<comment type="caution">
    <text evidence="2">The sequence shown here is derived from an EMBL/GenBank/DDBJ whole genome shotgun (WGS) entry which is preliminary data.</text>
</comment>
<protein>
    <submittedName>
        <fullName evidence="2">Uncharacterized protein</fullName>
    </submittedName>
</protein>
<evidence type="ECO:0000256" key="1">
    <source>
        <dbReference type="SAM" id="Phobius"/>
    </source>
</evidence>
<reference evidence="2" key="1">
    <citation type="journal article" date="2014" name="Front. Microbiol.">
        <title>High frequency of phylogenetically diverse reductive dehalogenase-homologous genes in deep subseafloor sedimentary metagenomes.</title>
        <authorList>
            <person name="Kawai M."/>
            <person name="Futagami T."/>
            <person name="Toyoda A."/>
            <person name="Takaki Y."/>
            <person name="Nishi S."/>
            <person name="Hori S."/>
            <person name="Arai W."/>
            <person name="Tsubouchi T."/>
            <person name="Morono Y."/>
            <person name="Uchiyama I."/>
            <person name="Ito T."/>
            <person name="Fujiyama A."/>
            <person name="Inagaki F."/>
            <person name="Takami H."/>
        </authorList>
    </citation>
    <scope>NUCLEOTIDE SEQUENCE</scope>
    <source>
        <strain evidence="2">Expedition CK06-06</strain>
    </source>
</reference>